<gene>
    <name evidence="2" type="ORF">FYJ52_00225</name>
</gene>
<name>A0A7X2T8U3_9FIRM</name>
<dbReference type="GO" id="GO:0007059">
    <property type="term" value="P:chromosome segregation"/>
    <property type="evidence" value="ECO:0007669"/>
    <property type="project" value="TreeGrafter"/>
</dbReference>
<evidence type="ECO:0000313" key="2">
    <source>
        <dbReference type="EMBL" id="MSS18849.1"/>
    </source>
</evidence>
<sequence length="352" mass="40964">MKIENMNIYQVKPYANNPRINDEAVEYVANSIKRFGFRSPIVVDKNNVIIAGHTRFKAAQRLGLTQVPVICAKDLTDDQVKAYRLADNKSAEISKWDFEKLDIELDDIDMDMSQFGFDEMHFDLDLKDSGGDIDQEDEDDGYYGDARENTYNQYNLNDYDPNRTDGRFNIPTLAPIDYMPDELLGFNYATGSDEYEKGVHFFIDDYQFERLWRQPKKYFEILSRFDCMLTPDYSLYLDMPMAMKIWNVYRARMLGQMAQDRGIKVIPTLMYAEPDTYQFCFDGLPKHSTYATSTVGVIRDEEAKTIWIEGMEAAIKRLEPKNLLIYGSPIDFNYGDINVKHIEARKFENGKD</sequence>
<dbReference type="EMBL" id="VUMO01000001">
    <property type="protein sequence ID" value="MSS18849.1"/>
    <property type="molecule type" value="Genomic_DNA"/>
</dbReference>
<dbReference type="RefSeq" id="WP_154575258.1">
    <property type="nucleotide sequence ID" value="NZ_VUMO01000001.1"/>
</dbReference>
<dbReference type="Pfam" id="PF14386">
    <property type="entry name" value="DUF4417"/>
    <property type="match status" value="1"/>
</dbReference>
<proteinExistence type="predicted"/>
<protein>
    <submittedName>
        <fullName evidence="2">DUF4417 domain-containing protein</fullName>
    </submittedName>
</protein>
<dbReference type="Proteomes" id="UP000461754">
    <property type="component" value="Unassembled WGS sequence"/>
</dbReference>
<dbReference type="CDD" id="cd16402">
    <property type="entry name" value="ParB_N_like_MT"/>
    <property type="match status" value="1"/>
</dbReference>
<organism evidence="2 3">
    <name type="scientific">Pseudoramibacter porci</name>
    <dbReference type="NCBI Taxonomy" id="2606631"/>
    <lineage>
        <taxon>Bacteria</taxon>
        <taxon>Bacillati</taxon>
        <taxon>Bacillota</taxon>
        <taxon>Clostridia</taxon>
        <taxon>Eubacteriales</taxon>
        <taxon>Eubacteriaceae</taxon>
        <taxon>Pseudoramibacter</taxon>
    </lineage>
</organism>
<dbReference type="AlphaFoldDB" id="A0A7X2T8U3"/>
<dbReference type="InterPro" id="IPR003115">
    <property type="entry name" value="ParB_N"/>
</dbReference>
<dbReference type="Pfam" id="PF02195">
    <property type="entry name" value="ParB_N"/>
    <property type="match status" value="1"/>
</dbReference>
<evidence type="ECO:0000313" key="3">
    <source>
        <dbReference type="Proteomes" id="UP000461754"/>
    </source>
</evidence>
<dbReference type="GO" id="GO:0005694">
    <property type="term" value="C:chromosome"/>
    <property type="evidence" value="ECO:0007669"/>
    <property type="project" value="TreeGrafter"/>
</dbReference>
<dbReference type="SMART" id="SM00470">
    <property type="entry name" value="ParB"/>
    <property type="match status" value="1"/>
</dbReference>
<dbReference type="Gene3D" id="3.90.1530.10">
    <property type="entry name" value="Conserved hypothetical protein from pyrococcus furiosus pfu- 392566-001, ParB domain"/>
    <property type="match status" value="1"/>
</dbReference>
<dbReference type="InterPro" id="IPR050336">
    <property type="entry name" value="Chromosome_partition/occlusion"/>
</dbReference>
<accession>A0A7X2T8U3</accession>
<dbReference type="PANTHER" id="PTHR33375">
    <property type="entry name" value="CHROMOSOME-PARTITIONING PROTEIN PARB-RELATED"/>
    <property type="match status" value="1"/>
</dbReference>
<comment type="caution">
    <text evidence="2">The sequence shown here is derived from an EMBL/GenBank/DDBJ whole genome shotgun (WGS) entry which is preliminary data.</text>
</comment>
<dbReference type="SUPFAM" id="SSF110849">
    <property type="entry name" value="ParB/Sulfiredoxin"/>
    <property type="match status" value="1"/>
</dbReference>
<dbReference type="InterPro" id="IPR036086">
    <property type="entry name" value="ParB/Sulfiredoxin_sf"/>
</dbReference>
<feature type="domain" description="ParB-like N-terminal" evidence="1">
    <location>
        <begin position="1"/>
        <end position="89"/>
    </location>
</feature>
<reference evidence="2 3" key="1">
    <citation type="submission" date="2019-08" db="EMBL/GenBank/DDBJ databases">
        <title>In-depth cultivation of the pig gut microbiome towards novel bacterial diversity and tailored functional studies.</title>
        <authorList>
            <person name="Wylensek D."/>
            <person name="Hitch T.C.A."/>
            <person name="Clavel T."/>
        </authorList>
    </citation>
    <scope>NUCLEOTIDE SEQUENCE [LARGE SCALE GENOMIC DNA]</scope>
    <source>
        <strain evidence="2 3">RF-744-FAT-4</strain>
    </source>
</reference>
<dbReference type="PANTHER" id="PTHR33375:SF1">
    <property type="entry name" value="CHROMOSOME-PARTITIONING PROTEIN PARB-RELATED"/>
    <property type="match status" value="1"/>
</dbReference>
<dbReference type="InterPro" id="IPR025530">
    <property type="entry name" value="DUF4417"/>
</dbReference>
<keyword evidence="3" id="KW-1185">Reference proteome</keyword>
<evidence type="ECO:0000259" key="1">
    <source>
        <dbReference type="SMART" id="SM00470"/>
    </source>
</evidence>
<dbReference type="GO" id="GO:0045881">
    <property type="term" value="P:positive regulation of sporulation resulting in formation of a cellular spore"/>
    <property type="evidence" value="ECO:0007669"/>
    <property type="project" value="TreeGrafter"/>
</dbReference>